<keyword evidence="2" id="KW-0805">Transcription regulation</keyword>
<dbReference type="InterPro" id="IPR013249">
    <property type="entry name" value="RNA_pol_sigma70_r4_t2"/>
</dbReference>
<dbReference type="Pfam" id="PF08281">
    <property type="entry name" value="Sigma70_r4_2"/>
    <property type="match status" value="1"/>
</dbReference>
<accession>A0A6J4KFN9</accession>
<organism evidence="7">
    <name type="scientific">uncultured Chloroflexota bacterium</name>
    <dbReference type="NCBI Taxonomy" id="166587"/>
    <lineage>
        <taxon>Bacteria</taxon>
        <taxon>Bacillati</taxon>
        <taxon>Chloroflexota</taxon>
        <taxon>environmental samples</taxon>
    </lineage>
</organism>
<dbReference type="PANTHER" id="PTHR43133">
    <property type="entry name" value="RNA POLYMERASE ECF-TYPE SIGMA FACTO"/>
    <property type="match status" value="1"/>
</dbReference>
<reference evidence="7" key="1">
    <citation type="submission" date="2020-02" db="EMBL/GenBank/DDBJ databases">
        <authorList>
            <person name="Meier V. D."/>
        </authorList>
    </citation>
    <scope>NUCLEOTIDE SEQUENCE</scope>
    <source>
        <strain evidence="7">AVDCRST_MAG77</strain>
    </source>
</reference>
<dbReference type="Gene3D" id="1.10.10.10">
    <property type="entry name" value="Winged helix-like DNA-binding domain superfamily/Winged helix DNA-binding domain"/>
    <property type="match status" value="1"/>
</dbReference>
<dbReference type="Pfam" id="PF04542">
    <property type="entry name" value="Sigma70_r2"/>
    <property type="match status" value="1"/>
</dbReference>
<keyword evidence="3" id="KW-0731">Sigma factor</keyword>
<dbReference type="SUPFAM" id="SSF88946">
    <property type="entry name" value="Sigma2 domain of RNA polymerase sigma factors"/>
    <property type="match status" value="1"/>
</dbReference>
<comment type="similarity">
    <text evidence="1">Belongs to the sigma-70 factor family. ECF subfamily.</text>
</comment>
<dbReference type="InterPro" id="IPR007627">
    <property type="entry name" value="RNA_pol_sigma70_r2"/>
</dbReference>
<dbReference type="InterPro" id="IPR013325">
    <property type="entry name" value="RNA_pol_sigma_r2"/>
</dbReference>
<dbReference type="InterPro" id="IPR014284">
    <property type="entry name" value="RNA_pol_sigma-70_dom"/>
</dbReference>
<dbReference type="Gene3D" id="1.10.1740.10">
    <property type="match status" value="1"/>
</dbReference>
<dbReference type="InterPro" id="IPR036388">
    <property type="entry name" value="WH-like_DNA-bd_sf"/>
</dbReference>
<dbReference type="GO" id="GO:0003677">
    <property type="term" value="F:DNA binding"/>
    <property type="evidence" value="ECO:0007669"/>
    <property type="project" value="InterPro"/>
</dbReference>
<evidence type="ECO:0000256" key="1">
    <source>
        <dbReference type="ARBA" id="ARBA00010641"/>
    </source>
</evidence>
<feature type="domain" description="RNA polymerase sigma factor 70 region 4 type 2" evidence="6">
    <location>
        <begin position="130"/>
        <end position="179"/>
    </location>
</feature>
<protein>
    <recommendedName>
        <fullName evidence="8">Sigma-70 family RNA polymerase sigma factor</fullName>
    </recommendedName>
</protein>
<dbReference type="GO" id="GO:0006352">
    <property type="term" value="P:DNA-templated transcription initiation"/>
    <property type="evidence" value="ECO:0007669"/>
    <property type="project" value="InterPro"/>
</dbReference>
<feature type="domain" description="RNA polymerase sigma-70 region 2" evidence="5">
    <location>
        <begin position="29"/>
        <end position="98"/>
    </location>
</feature>
<evidence type="ECO:0000259" key="6">
    <source>
        <dbReference type="Pfam" id="PF08281"/>
    </source>
</evidence>
<evidence type="ECO:0000256" key="4">
    <source>
        <dbReference type="ARBA" id="ARBA00023163"/>
    </source>
</evidence>
<dbReference type="PANTHER" id="PTHR43133:SF57">
    <property type="entry name" value="RNA POLYMERASE SIGMA-70 FACTOR"/>
    <property type="match status" value="1"/>
</dbReference>
<proteinExistence type="inferred from homology"/>
<evidence type="ECO:0000313" key="7">
    <source>
        <dbReference type="EMBL" id="CAA9304435.1"/>
    </source>
</evidence>
<keyword evidence="4" id="KW-0804">Transcription</keyword>
<dbReference type="EMBL" id="CADCTC010000312">
    <property type="protein sequence ID" value="CAA9304435.1"/>
    <property type="molecule type" value="Genomic_DNA"/>
</dbReference>
<dbReference type="InterPro" id="IPR039425">
    <property type="entry name" value="RNA_pol_sigma-70-like"/>
</dbReference>
<dbReference type="GO" id="GO:0016987">
    <property type="term" value="F:sigma factor activity"/>
    <property type="evidence" value="ECO:0007669"/>
    <property type="project" value="UniProtKB-KW"/>
</dbReference>
<dbReference type="SUPFAM" id="SSF88659">
    <property type="entry name" value="Sigma3 and sigma4 domains of RNA polymerase sigma factors"/>
    <property type="match status" value="1"/>
</dbReference>
<sequence>MTDERGVTPADAELVRAAQAGDPSSFGQLYERYFDKVYGYLSFKLGSAADAEDLTGQVFLKALESLGGYKWTGIPFQAWIFRIAHNLMVDSLRRKGRRPSEPLDEALPVADERRGVDPEAALDENLTREGLIEAMSRLTELQRQVIAYKFAGRLSNAEVAHLMGKSEGAVKALQHAGLASLQRHYARGGLK</sequence>
<dbReference type="AlphaFoldDB" id="A0A6J4KFN9"/>
<gene>
    <name evidence="7" type="ORF">AVDCRST_MAG77-6235</name>
</gene>
<evidence type="ECO:0000256" key="3">
    <source>
        <dbReference type="ARBA" id="ARBA00023082"/>
    </source>
</evidence>
<evidence type="ECO:0000256" key="2">
    <source>
        <dbReference type="ARBA" id="ARBA00023015"/>
    </source>
</evidence>
<evidence type="ECO:0008006" key="8">
    <source>
        <dbReference type="Google" id="ProtNLM"/>
    </source>
</evidence>
<dbReference type="InterPro" id="IPR013324">
    <property type="entry name" value="RNA_pol_sigma_r3/r4-like"/>
</dbReference>
<evidence type="ECO:0000259" key="5">
    <source>
        <dbReference type="Pfam" id="PF04542"/>
    </source>
</evidence>
<dbReference type="NCBIfam" id="TIGR02937">
    <property type="entry name" value="sigma70-ECF"/>
    <property type="match status" value="1"/>
</dbReference>
<name>A0A6J4KFN9_9CHLR</name>